<comment type="subunit">
    <text evidence="4">Monomer.</text>
</comment>
<evidence type="ECO:0000256" key="20">
    <source>
        <dbReference type="ARBA" id="ARBA00081853"/>
    </source>
</evidence>
<feature type="domain" description="Ketoreductase" evidence="22">
    <location>
        <begin position="11"/>
        <end position="204"/>
    </location>
</feature>
<dbReference type="UniPathway" id="UPA00659"/>
<dbReference type="CDD" id="cd05353">
    <property type="entry name" value="hydroxyacyl-CoA-like_DH_SDR_c-like"/>
    <property type="match status" value="2"/>
</dbReference>
<gene>
    <name evidence="23" type="ORF">BJ085DRAFT_24282</name>
</gene>
<name>A0A4P9ZYG1_9FUNG</name>
<comment type="function">
    <text evidence="18">Second trifunctional enzyme acting on the beta-oxidation pathway for fatty acids, possessing hydratase-dehydrogenase-epimerase activities. Converts trans-2-enoyl-CoA via D-3-hydroxyacyl-CoA to 3-ketoacyl-CoA.</text>
</comment>
<keyword evidence="15" id="KW-0511">Multifunctional enzyme</keyword>
<accession>A0A4P9ZYG1</accession>
<evidence type="ECO:0000256" key="13">
    <source>
        <dbReference type="ARBA" id="ARBA00023235"/>
    </source>
</evidence>
<dbReference type="EMBL" id="ML002421">
    <property type="protein sequence ID" value="RKP37972.1"/>
    <property type="molecule type" value="Genomic_DNA"/>
</dbReference>
<evidence type="ECO:0000256" key="21">
    <source>
        <dbReference type="SAM" id="MobiDB-lite"/>
    </source>
</evidence>
<evidence type="ECO:0000256" key="1">
    <source>
        <dbReference type="ARBA" id="ARBA00004275"/>
    </source>
</evidence>
<dbReference type="Gene3D" id="3.40.50.720">
    <property type="entry name" value="NAD(P)-binding Rossmann-like Domain"/>
    <property type="match status" value="2"/>
</dbReference>
<dbReference type="Gene3D" id="1.10.287.4290">
    <property type="match status" value="2"/>
</dbReference>
<evidence type="ECO:0000256" key="6">
    <source>
        <dbReference type="ARBA" id="ARBA00013156"/>
    </source>
</evidence>
<keyword evidence="10" id="KW-0560">Oxidoreductase</keyword>
<evidence type="ECO:0000256" key="4">
    <source>
        <dbReference type="ARBA" id="ARBA00011245"/>
    </source>
</evidence>
<dbReference type="SMART" id="SM00822">
    <property type="entry name" value="PKS_KR"/>
    <property type="match status" value="1"/>
</dbReference>
<protein>
    <recommendedName>
        <fullName evidence="19">Peroxisomal hydratase-dehydrogenase-epimerase</fullName>
        <ecNumber evidence="5">1.1.1.n12</ecNumber>
        <ecNumber evidence="6">4.2.1.119</ecNumber>
    </recommendedName>
    <alternativeName>
        <fullName evidence="20">Multifunctional beta-oxidation protein</fullName>
    </alternativeName>
</protein>
<keyword evidence="14" id="KW-0456">Lyase</keyword>
<evidence type="ECO:0000256" key="10">
    <source>
        <dbReference type="ARBA" id="ARBA00023002"/>
    </source>
</evidence>
<dbReference type="FunFam" id="3.40.50.720:FF:000410">
    <property type="entry name" value="Peroxisomal multifunctional beta-oxidation protein"/>
    <property type="match status" value="1"/>
</dbReference>
<evidence type="ECO:0000313" key="23">
    <source>
        <dbReference type="EMBL" id="RKP37972.1"/>
    </source>
</evidence>
<sequence>MPAQELRYDGKVVVVTGAGGGLGRDYALFFASRGASVVVNDLGSSLVGGGASHSAADSLVEEIRQKGGKAVANYDSVENGAAIVQTALEAFGRIDVLINNAGVLRDKSFAQMTDADWNLVQAVHLRGAFLVTKAAWDTFRRQKFGRIIMTTSSTGLYGNYGQANYGSAKLALVGLSNTLAQEGAKYNIHCNAIAPIAMSRMTESTFPAEVAPLLSPKCITPLVAYLCHDSCAETGGAYELGGGCVTKVRWERGQGHVFKADASFTPAAVQAEWGAITDFSHPYYPKTITEVNWMELLERANAASAGPAHQGAPLRFDGKVVVVTGAGAGLGRAYALLFARLGAKLVLNDLGRTETGRRTADVVVEEVQQLGAPAVANYSSVDEGDAVIEAAIRAFGRVDVIVNNAGILRDRSFARMTAKEWDLVYQVHLLGTYKVTRAAWPYFLKQKSGRVINTCSAVGLYGNFGQANYSACKAGILGLSNVLALEGAKHNIKIHTIAPNAGTSMTATIMPPEVVEALKPDYVAPLVAYLSHDACTTTGDIFEVGSGWVAQVRRQRSAGKYFDPRQPLTPEAIRDHWSEISSFEGRPSAYPRSGPEAITAIVQEIVQRLQTSQKAGGKAPAASQKLLDVAAVRQRAYPELTFSYTERDVILYALGIGASRKDLHLVYENDLNFSTFPTFPVLGSHQGDLELGAFLPNFRPMMLLHGEQFLEIHRPVPTEAALTMKTSIVDVLDKKSGAVVVARVTYFNADKELVATTESSLFVRGSGGFSQHPNFKAVAPSTDRSPAALASNDPPARPADAVVSQHVPENQAALYRLNGDYNPLHLDPAMSSLGGFKIPILHGLCSYGHAARHIMQTYGGNQADFLKDIKARFTGHVFPGETLETHMWLVDNGCKVLFQVRDVERDSWVIKSGAVTLTKPATTAVGQSKL</sequence>
<dbReference type="CDD" id="cd03448">
    <property type="entry name" value="HDE_HSD"/>
    <property type="match status" value="1"/>
</dbReference>
<dbReference type="GO" id="GO:0006635">
    <property type="term" value="P:fatty acid beta-oxidation"/>
    <property type="evidence" value="ECO:0007669"/>
    <property type="project" value="UniProtKB-UniPathway"/>
</dbReference>
<evidence type="ECO:0000256" key="19">
    <source>
        <dbReference type="ARBA" id="ARBA00073871"/>
    </source>
</evidence>
<dbReference type="Proteomes" id="UP000268162">
    <property type="component" value="Unassembled WGS sequence"/>
</dbReference>
<dbReference type="SUPFAM" id="SSF54637">
    <property type="entry name" value="Thioesterase/thiol ester dehydrase-isomerase"/>
    <property type="match status" value="2"/>
</dbReference>
<dbReference type="GO" id="GO:0005777">
    <property type="term" value="C:peroxisome"/>
    <property type="evidence" value="ECO:0007669"/>
    <property type="project" value="UniProtKB-SubCell"/>
</dbReference>
<evidence type="ECO:0000256" key="16">
    <source>
        <dbReference type="ARBA" id="ARBA00029334"/>
    </source>
</evidence>
<keyword evidence="8" id="KW-0276">Fatty acid metabolism</keyword>
<dbReference type="Gene3D" id="3.10.129.10">
    <property type="entry name" value="Hotdog Thioesterase"/>
    <property type="match status" value="1"/>
</dbReference>
<dbReference type="GO" id="GO:0016491">
    <property type="term" value="F:oxidoreductase activity"/>
    <property type="evidence" value="ECO:0007669"/>
    <property type="project" value="UniProtKB-KW"/>
</dbReference>
<evidence type="ECO:0000256" key="5">
    <source>
        <dbReference type="ARBA" id="ARBA00012456"/>
    </source>
</evidence>
<comment type="catalytic activity">
    <reaction evidence="17">
        <text>a (3R)-3-hydroxyacyl-CoA + NAD(+) = a 3-oxoacyl-CoA + NADH + H(+)</text>
        <dbReference type="Rhea" id="RHEA:32711"/>
        <dbReference type="ChEBI" id="CHEBI:15378"/>
        <dbReference type="ChEBI" id="CHEBI:57319"/>
        <dbReference type="ChEBI" id="CHEBI:57540"/>
        <dbReference type="ChEBI" id="CHEBI:57945"/>
        <dbReference type="ChEBI" id="CHEBI:90726"/>
        <dbReference type="EC" id="1.1.1.n12"/>
    </reaction>
</comment>
<dbReference type="Pfam" id="PF01575">
    <property type="entry name" value="MaoC_dehydratas"/>
    <property type="match status" value="1"/>
</dbReference>
<dbReference type="PRINTS" id="PR00081">
    <property type="entry name" value="GDHRDH"/>
</dbReference>
<dbReference type="SUPFAM" id="SSF51735">
    <property type="entry name" value="NAD(P)-binding Rossmann-fold domains"/>
    <property type="match status" value="2"/>
</dbReference>
<evidence type="ECO:0000256" key="8">
    <source>
        <dbReference type="ARBA" id="ARBA00022832"/>
    </source>
</evidence>
<dbReference type="InterPro" id="IPR057326">
    <property type="entry name" value="KR_dom"/>
</dbReference>
<evidence type="ECO:0000256" key="9">
    <source>
        <dbReference type="ARBA" id="ARBA00022857"/>
    </source>
</evidence>
<dbReference type="InterPro" id="IPR002347">
    <property type="entry name" value="SDR_fam"/>
</dbReference>
<evidence type="ECO:0000313" key="24">
    <source>
        <dbReference type="Proteomes" id="UP000268162"/>
    </source>
</evidence>
<dbReference type="InterPro" id="IPR020904">
    <property type="entry name" value="Sc_DH/Rdtase_CS"/>
</dbReference>
<keyword evidence="13" id="KW-0413">Isomerase</keyword>
<dbReference type="PANTHER" id="PTHR45024">
    <property type="entry name" value="DEHYDROGENASES, SHORT CHAIN"/>
    <property type="match status" value="1"/>
</dbReference>
<evidence type="ECO:0000256" key="11">
    <source>
        <dbReference type="ARBA" id="ARBA00023098"/>
    </source>
</evidence>
<comment type="subcellular location">
    <subcellularLocation>
        <location evidence="1">Peroxisome</location>
    </subcellularLocation>
</comment>
<evidence type="ECO:0000256" key="14">
    <source>
        <dbReference type="ARBA" id="ARBA00023239"/>
    </source>
</evidence>
<dbReference type="InterPro" id="IPR002539">
    <property type="entry name" value="MaoC-like_dom"/>
</dbReference>
<keyword evidence="12" id="KW-0576">Peroxisome</keyword>
<keyword evidence="24" id="KW-1185">Reference proteome</keyword>
<evidence type="ECO:0000256" key="18">
    <source>
        <dbReference type="ARBA" id="ARBA00055743"/>
    </source>
</evidence>
<dbReference type="GO" id="GO:0016853">
    <property type="term" value="F:isomerase activity"/>
    <property type="evidence" value="ECO:0007669"/>
    <property type="project" value="UniProtKB-KW"/>
</dbReference>
<dbReference type="EC" id="1.1.1.n12" evidence="5"/>
<keyword evidence="7" id="KW-0677">Repeat</keyword>
<comment type="similarity">
    <text evidence="3">Belongs to the short-chain dehydrogenases/reductases (SDR) family.</text>
</comment>
<dbReference type="PANTHER" id="PTHR45024:SF2">
    <property type="entry name" value="SCP2 DOMAIN-CONTAINING PROTEIN"/>
    <property type="match status" value="1"/>
</dbReference>
<proteinExistence type="inferred from homology"/>
<comment type="pathway">
    <text evidence="2">Lipid metabolism; fatty acid beta-oxidation.</text>
</comment>
<evidence type="ECO:0000256" key="12">
    <source>
        <dbReference type="ARBA" id="ARBA00023140"/>
    </source>
</evidence>
<evidence type="ECO:0000256" key="2">
    <source>
        <dbReference type="ARBA" id="ARBA00005005"/>
    </source>
</evidence>
<evidence type="ECO:0000259" key="22">
    <source>
        <dbReference type="SMART" id="SM00822"/>
    </source>
</evidence>
<dbReference type="PRINTS" id="PR00080">
    <property type="entry name" value="SDRFAMILY"/>
</dbReference>
<dbReference type="GO" id="GO:0018812">
    <property type="term" value="F:3-hydroxyacyl-CoA dehydratase activity"/>
    <property type="evidence" value="ECO:0007669"/>
    <property type="project" value="UniProtKB-EC"/>
</dbReference>
<dbReference type="Pfam" id="PF00106">
    <property type="entry name" value="adh_short"/>
    <property type="match status" value="2"/>
</dbReference>
<reference evidence="24" key="1">
    <citation type="journal article" date="2018" name="Nat. Microbiol.">
        <title>Leveraging single-cell genomics to expand the fungal tree of life.</title>
        <authorList>
            <person name="Ahrendt S.R."/>
            <person name="Quandt C.A."/>
            <person name="Ciobanu D."/>
            <person name="Clum A."/>
            <person name="Salamov A."/>
            <person name="Andreopoulos B."/>
            <person name="Cheng J.F."/>
            <person name="Woyke T."/>
            <person name="Pelin A."/>
            <person name="Henrissat B."/>
            <person name="Reynolds N.K."/>
            <person name="Benny G.L."/>
            <person name="Smith M.E."/>
            <person name="James T.Y."/>
            <person name="Grigoriev I.V."/>
        </authorList>
    </citation>
    <scope>NUCLEOTIDE SEQUENCE [LARGE SCALE GENOMIC DNA]</scope>
    <source>
        <strain evidence="24">RSA 468</strain>
    </source>
</reference>
<evidence type="ECO:0000256" key="17">
    <source>
        <dbReference type="ARBA" id="ARBA00052025"/>
    </source>
</evidence>
<dbReference type="InterPro" id="IPR036291">
    <property type="entry name" value="NAD(P)-bd_dom_sf"/>
</dbReference>
<dbReference type="PROSITE" id="PS00061">
    <property type="entry name" value="ADH_SHORT"/>
    <property type="match status" value="2"/>
</dbReference>
<feature type="region of interest" description="Disordered" evidence="21">
    <location>
        <begin position="780"/>
        <end position="800"/>
    </location>
</feature>
<evidence type="ECO:0000256" key="3">
    <source>
        <dbReference type="ARBA" id="ARBA00006484"/>
    </source>
</evidence>
<evidence type="ECO:0000256" key="15">
    <source>
        <dbReference type="ARBA" id="ARBA00023268"/>
    </source>
</evidence>
<dbReference type="Pfam" id="PF22622">
    <property type="entry name" value="MFE-2_hydrat-2_N"/>
    <property type="match status" value="1"/>
</dbReference>
<dbReference type="STRING" id="215637.A0A4P9ZYG1"/>
<dbReference type="AlphaFoldDB" id="A0A4P9ZYG1"/>
<keyword evidence="11" id="KW-0443">Lipid metabolism</keyword>
<keyword evidence="9" id="KW-0521">NADP</keyword>
<comment type="catalytic activity">
    <reaction evidence="16">
        <text>a (3R)-3-hydroxyacyl-CoA = a (2E)-enoyl-CoA + H2O</text>
        <dbReference type="Rhea" id="RHEA:26526"/>
        <dbReference type="ChEBI" id="CHEBI:15377"/>
        <dbReference type="ChEBI" id="CHEBI:57319"/>
        <dbReference type="ChEBI" id="CHEBI:58856"/>
        <dbReference type="EC" id="4.2.1.119"/>
    </reaction>
</comment>
<dbReference type="InterPro" id="IPR029069">
    <property type="entry name" value="HotDog_dom_sf"/>
</dbReference>
<dbReference type="InterPro" id="IPR054357">
    <property type="entry name" value="MFE-2_N"/>
</dbReference>
<dbReference type="FunFam" id="3.40.50.720:FF:000185">
    <property type="entry name" value="peroxisomal multifunctional enzyme type 2"/>
    <property type="match status" value="1"/>
</dbReference>
<dbReference type="EC" id="4.2.1.119" evidence="6"/>
<dbReference type="InterPro" id="IPR051687">
    <property type="entry name" value="Peroxisomal_Beta-Oxidation"/>
</dbReference>
<organism evidence="23 24">
    <name type="scientific">Dimargaris cristalligena</name>
    <dbReference type="NCBI Taxonomy" id="215637"/>
    <lineage>
        <taxon>Eukaryota</taxon>
        <taxon>Fungi</taxon>
        <taxon>Fungi incertae sedis</taxon>
        <taxon>Zoopagomycota</taxon>
        <taxon>Kickxellomycotina</taxon>
        <taxon>Dimargaritomycetes</taxon>
        <taxon>Dimargaritales</taxon>
        <taxon>Dimargaritaceae</taxon>
        <taxon>Dimargaris</taxon>
    </lineage>
</organism>
<evidence type="ECO:0000256" key="7">
    <source>
        <dbReference type="ARBA" id="ARBA00022737"/>
    </source>
</evidence>